<evidence type="ECO:0000256" key="5">
    <source>
        <dbReference type="ARBA" id="ARBA00022786"/>
    </source>
</evidence>
<dbReference type="PROSITE" id="PS51873">
    <property type="entry name" value="TRIAD"/>
    <property type="match status" value="1"/>
</dbReference>
<keyword evidence="13" id="KW-1185">Reference proteome</keyword>
<evidence type="ECO:0000256" key="6">
    <source>
        <dbReference type="ARBA" id="ARBA00022833"/>
    </source>
</evidence>
<dbReference type="OMA" id="KECFARY"/>
<dbReference type="PROSITE" id="PS50089">
    <property type="entry name" value="ZF_RING_2"/>
    <property type="match status" value="1"/>
</dbReference>
<proteinExistence type="predicted"/>
<keyword evidence="3" id="KW-0677">Repeat</keyword>
<keyword evidence="5" id="KW-0833">Ubl conjugation pathway</keyword>
<dbReference type="Pfam" id="PF22191">
    <property type="entry name" value="IBR_1"/>
    <property type="match status" value="1"/>
</dbReference>
<dbReference type="SUPFAM" id="SSF57850">
    <property type="entry name" value="RING/U-box"/>
    <property type="match status" value="2"/>
</dbReference>
<dbReference type="InterPro" id="IPR013083">
    <property type="entry name" value="Znf_RING/FYVE/PHD"/>
</dbReference>
<evidence type="ECO:0000256" key="4">
    <source>
        <dbReference type="ARBA" id="ARBA00022771"/>
    </source>
</evidence>
<dbReference type="GO" id="GO:0004842">
    <property type="term" value="F:ubiquitin-protein transferase activity"/>
    <property type="evidence" value="ECO:0007669"/>
    <property type="project" value="InterPro"/>
</dbReference>
<dbReference type="InterPro" id="IPR031127">
    <property type="entry name" value="E3_UB_ligase_RBR"/>
</dbReference>
<feature type="region of interest" description="Disordered" evidence="8">
    <location>
        <begin position="118"/>
        <end position="147"/>
    </location>
</feature>
<evidence type="ECO:0000313" key="13">
    <source>
        <dbReference type="Proteomes" id="UP000078561"/>
    </source>
</evidence>
<evidence type="ECO:0000313" key="12">
    <source>
        <dbReference type="EMBL" id="SAM01082.1"/>
    </source>
</evidence>
<feature type="transmembrane region" description="Helical" evidence="9">
    <location>
        <begin position="65"/>
        <end position="83"/>
    </location>
</feature>
<keyword evidence="9" id="KW-0812">Transmembrane</keyword>
<evidence type="ECO:0000259" key="10">
    <source>
        <dbReference type="PROSITE" id="PS50089"/>
    </source>
</evidence>
<reference evidence="12" key="1">
    <citation type="submission" date="2016-04" db="EMBL/GenBank/DDBJ databases">
        <authorList>
            <person name="Evans L.H."/>
            <person name="Alamgir A."/>
            <person name="Owens N."/>
            <person name="Weber N.D."/>
            <person name="Virtaneva K."/>
            <person name="Barbian K."/>
            <person name="Babar A."/>
            <person name="Rosenke K."/>
        </authorList>
    </citation>
    <scope>NUCLEOTIDE SEQUENCE [LARGE SCALE GENOMIC DNA]</scope>
    <source>
        <strain evidence="12">CBS 101.48</strain>
    </source>
</reference>
<dbReference type="AlphaFoldDB" id="A0A168NRW9"/>
<feature type="domain" description="RING-type" evidence="11">
    <location>
        <begin position="161"/>
        <end position="475"/>
    </location>
</feature>
<dbReference type="InParanoid" id="A0A168NRW9"/>
<evidence type="ECO:0000259" key="11">
    <source>
        <dbReference type="PROSITE" id="PS51873"/>
    </source>
</evidence>
<dbReference type="Proteomes" id="UP000078561">
    <property type="component" value="Unassembled WGS sequence"/>
</dbReference>
<dbReference type="EMBL" id="LT553503">
    <property type="protein sequence ID" value="SAM01082.1"/>
    <property type="molecule type" value="Genomic_DNA"/>
</dbReference>
<dbReference type="InterPro" id="IPR044066">
    <property type="entry name" value="TRIAD_supradom"/>
</dbReference>
<protein>
    <recommendedName>
        <fullName evidence="14">RING-type domain-containing protein</fullName>
    </recommendedName>
</protein>
<sequence length="504" mass="57940">METASLDSDTTFRQQAIASTSAPINKITESTTQDDNTGDGWLSRFLCWMFPETPAQQWRELVEKFNVSNLLFCYCLPFFYVFYPTWLMPAIFLKSLSFVVGCLYRLISRHHGHYNSTQTTTGTVANPTNPGITKPARSRSSSPQPPRHTMLDDERNHLYFWLQRCSICLEQTYSLCLESCRDQFCKDCFARYTEETVQQSWGLGVTRIKCPVCQEVIPQAEWSRYVSKQVVDKYNEFNQPYRPFVRHCSGCESQVIPCQSPRQQGISRERRLENITEALDSLMSTVDTPEWKDQLHQIQQLFDQICQRKGATFRIGRVQDLYQKMVPPLAKMAQHTSNTTIYENASQVSKQLVAMEVVPEAWKQTQFWHVAHFPLETCGCCGRQICLQCGEKAHLGTTCMNHLKSTLEQQSSDQTASIQWKINHTRPCPNCSVMINRDEGCNRVDCLLCGYRFCWHCLSSWTQQKCGFYHCGQGDSDDETQPENGKAELGVPNMSVIESKRRPS</sequence>
<name>A0A168NRW9_ABSGL</name>
<feature type="domain" description="RING-type" evidence="10">
    <location>
        <begin position="165"/>
        <end position="214"/>
    </location>
</feature>
<dbReference type="InterPro" id="IPR001841">
    <property type="entry name" value="Znf_RING"/>
</dbReference>
<evidence type="ECO:0008006" key="14">
    <source>
        <dbReference type="Google" id="ProtNLM"/>
    </source>
</evidence>
<dbReference type="GO" id="GO:0016567">
    <property type="term" value="P:protein ubiquitination"/>
    <property type="evidence" value="ECO:0007669"/>
    <property type="project" value="InterPro"/>
</dbReference>
<gene>
    <name evidence="12" type="primary">ABSGL_06819.1 scaffold 8678</name>
</gene>
<dbReference type="OrthoDB" id="10264956at2759"/>
<evidence type="ECO:0000256" key="2">
    <source>
        <dbReference type="ARBA" id="ARBA00022723"/>
    </source>
</evidence>
<dbReference type="CDD" id="cd20335">
    <property type="entry name" value="BRcat_RBR"/>
    <property type="match status" value="1"/>
</dbReference>
<keyword evidence="2" id="KW-0479">Metal-binding</keyword>
<keyword evidence="6" id="KW-0862">Zinc</keyword>
<dbReference type="Gene3D" id="1.20.120.1750">
    <property type="match status" value="1"/>
</dbReference>
<evidence type="ECO:0000256" key="3">
    <source>
        <dbReference type="ARBA" id="ARBA00022737"/>
    </source>
</evidence>
<evidence type="ECO:0000256" key="1">
    <source>
        <dbReference type="ARBA" id="ARBA00022679"/>
    </source>
</evidence>
<feature type="compositionally biased region" description="Polar residues" evidence="8">
    <location>
        <begin position="118"/>
        <end position="131"/>
    </location>
</feature>
<dbReference type="Gene3D" id="3.30.40.10">
    <property type="entry name" value="Zinc/RING finger domain, C3HC4 (zinc finger)"/>
    <property type="match status" value="1"/>
</dbReference>
<dbReference type="STRING" id="4829.A0A168NRW9"/>
<keyword evidence="4 7" id="KW-0863">Zinc-finger</keyword>
<feature type="region of interest" description="Disordered" evidence="8">
    <location>
        <begin position="475"/>
        <end position="504"/>
    </location>
</feature>
<organism evidence="12">
    <name type="scientific">Absidia glauca</name>
    <name type="common">Pin mould</name>
    <dbReference type="NCBI Taxonomy" id="4829"/>
    <lineage>
        <taxon>Eukaryota</taxon>
        <taxon>Fungi</taxon>
        <taxon>Fungi incertae sedis</taxon>
        <taxon>Mucoromycota</taxon>
        <taxon>Mucoromycotina</taxon>
        <taxon>Mucoromycetes</taxon>
        <taxon>Mucorales</taxon>
        <taxon>Cunninghamellaceae</taxon>
        <taxon>Absidia</taxon>
    </lineage>
</organism>
<evidence type="ECO:0000256" key="8">
    <source>
        <dbReference type="SAM" id="MobiDB-lite"/>
    </source>
</evidence>
<keyword evidence="1" id="KW-0808">Transferase</keyword>
<keyword evidence="9" id="KW-0472">Membrane</keyword>
<evidence type="ECO:0000256" key="7">
    <source>
        <dbReference type="PROSITE-ProRule" id="PRU00175"/>
    </source>
</evidence>
<accession>A0A168NRW9</accession>
<keyword evidence="9" id="KW-1133">Transmembrane helix</keyword>
<dbReference type="PANTHER" id="PTHR11685">
    <property type="entry name" value="RBR FAMILY RING FINGER AND IBR DOMAIN-CONTAINING"/>
    <property type="match status" value="1"/>
</dbReference>
<dbReference type="GO" id="GO:0008270">
    <property type="term" value="F:zinc ion binding"/>
    <property type="evidence" value="ECO:0007669"/>
    <property type="project" value="UniProtKB-KW"/>
</dbReference>
<evidence type="ECO:0000256" key="9">
    <source>
        <dbReference type="SAM" id="Phobius"/>
    </source>
</evidence>